<evidence type="ECO:0000313" key="1">
    <source>
        <dbReference type="EMBL" id="CAF4028676.1"/>
    </source>
</evidence>
<reference evidence="1" key="1">
    <citation type="submission" date="2021-02" db="EMBL/GenBank/DDBJ databases">
        <authorList>
            <person name="Nowell W R."/>
        </authorList>
    </citation>
    <scope>NUCLEOTIDE SEQUENCE</scope>
</reference>
<dbReference type="Proteomes" id="UP000663836">
    <property type="component" value="Unassembled WGS sequence"/>
</dbReference>
<name>A0A819QGX4_9BILA</name>
<dbReference type="AlphaFoldDB" id="A0A819QGX4"/>
<organism evidence="1 2">
    <name type="scientific">Rotaria sordida</name>
    <dbReference type="NCBI Taxonomy" id="392033"/>
    <lineage>
        <taxon>Eukaryota</taxon>
        <taxon>Metazoa</taxon>
        <taxon>Spiralia</taxon>
        <taxon>Gnathifera</taxon>
        <taxon>Rotifera</taxon>
        <taxon>Eurotatoria</taxon>
        <taxon>Bdelloidea</taxon>
        <taxon>Philodinida</taxon>
        <taxon>Philodinidae</taxon>
        <taxon>Rotaria</taxon>
    </lineage>
</organism>
<evidence type="ECO:0000313" key="2">
    <source>
        <dbReference type="Proteomes" id="UP000663836"/>
    </source>
</evidence>
<comment type="caution">
    <text evidence="1">The sequence shown here is derived from an EMBL/GenBank/DDBJ whole genome shotgun (WGS) entry which is preliminary data.</text>
</comment>
<accession>A0A819QGX4</accession>
<gene>
    <name evidence="1" type="ORF">JBS370_LOCUS27836</name>
</gene>
<sequence>MVIVAANHSSMSQSPAKKTFFHDFRNIIVVKQAVAIQDVNGKSILDRLLNKRDTCLPPGVQGCFTGGTTICCSGYCDYPNGICCNSLAQACTSDSECCTGYHCEGTCVRNCLATGQACGGNPCCSGSCDYPSNVCCLDFGQACTGSGQCCSRYSCDGGICH</sequence>
<protein>
    <submittedName>
        <fullName evidence="1">Uncharacterized protein</fullName>
    </submittedName>
</protein>
<dbReference type="EMBL" id="CAJOBD010005370">
    <property type="protein sequence ID" value="CAF4028676.1"/>
    <property type="molecule type" value="Genomic_DNA"/>
</dbReference>
<proteinExistence type="predicted"/>